<dbReference type="AlphaFoldDB" id="A0AA39N635"/>
<gene>
    <name evidence="1" type="ORF">EV420DRAFT_1643015</name>
</gene>
<dbReference type="EMBL" id="JAUEPS010000017">
    <property type="protein sequence ID" value="KAK0458675.1"/>
    <property type="molecule type" value="Genomic_DNA"/>
</dbReference>
<evidence type="ECO:0000313" key="2">
    <source>
        <dbReference type="Proteomes" id="UP001175211"/>
    </source>
</evidence>
<evidence type="ECO:0000313" key="1">
    <source>
        <dbReference type="EMBL" id="KAK0458675.1"/>
    </source>
</evidence>
<accession>A0AA39N635</accession>
<name>A0AA39N635_ARMTA</name>
<keyword evidence="2" id="KW-1185">Reference proteome</keyword>
<dbReference type="RefSeq" id="XP_060330945.1">
    <property type="nucleotide sequence ID" value="XM_060477443.1"/>
</dbReference>
<organism evidence="1 2">
    <name type="scientific">Armillaria tabescens</name>
    <name type="common">Ringless honey mushroom</name>
    <name type="synonym">Agaricus tabescens</name>
    <dbReference type="NCBI Taxonomy" id="1929756"/>
    <lineage>
        <taxon>Eukaryota</taxon>
        <taxon>Fungi</taxon>
        <taxon>Dikarya</taxon>
        <taxon>Basidiomycota</taxon>
        <taxon>Agaricomycotina</taxon>
        <taxon>Agaricomycetes</taxon>
        <taxon>Agaricomycetidae</taxon>
        <taxon>Agaricales</taxon>
        <taxon>Marasmiineae</taxon>
        <taxon>Physalacriaceae</taxon>
        <taxon>Desarmillaria</taxon>
    </lineage>
</organism>
<reference evidence="1" key="1">
    <citation type="submission" date="2023-06" db="EMBL/GenBank/DDBJ databases">
        <authorList>
            <consortium name="Lawrence Berkeley National Laboratory"/>
            <person name="Ahrendt S."/>
            <person name="Sahu N."/>
            <person name="Indic B."/>
            <person name="Wong-Bajracharya J."/>
            <person name="Merenyi Z."/>
            <person name="Ke H.-M."/>
            <person name="Monk M."/>
            <person name="Kocsube S."/>
            <person name="Drula E."/>
            <person name="Lipzen A."/>
            <person name="Balint B."/>
            <person name="Henrissat B."/>
            <person name="Andreopoulos B."/>
            <person name="Martin F.M."/>
            <person name="Harder C.B."/>
            <person name="Rigling D."/>
            <person name="Ford K.L."/>
            <person name="Foster G.D."/>
            <person name="Pangilinan J."/>
            <person name="Papanicolaou A."/>
            <person name="Barry K."/>
            <person name="LaButti K."/>
            <person name="Viragh M."/>
            <person name="Koriabine M."/>
            <person name="Yan M."/>
            <person name="Riley R."/>
            <person name="Champramary S."/>
            <person name="Plett K.L."/>
            <person name="Tsai I.J."/>
            <person name="Slot J."/>
            <person name="Sipos G."/>
            <person name="Plett J."/>
            <person name="Nagy L.G."/>
            <person name="Grigoriev I.V."/>
        </authorList>
    </citation>
    <scope>NUCLEOTIDE SEQUENCE</scope>
    <source>
        <strain evidence="1">CCBAS 213</strain>
    </source>
</reference>
<dbReference type="Proteomes" id="UP001175211">
    <property type="component" value="Unassembled WGS sequence"/>
</dbReference>
<comment type="caution">
    <text evidence="1">The sequence shown here is derived from an EMBL/GenBank/DDBJ whole genome shotgun (WGS) entry which is preliminary data.</text>
</comment>
<proteinExistence type="predicted"/>
<sequence length="209" mass="24109">MSARSLDILLLTISEMLLYMSREWQNLRRSVLPPPSYSETGQVTKTNTRPDTTECLVPALGLVRDTSRGRTHIIYQEVEHVPSAKNPLDKFRSTRIGVFKQEDVWKDLESRLGPDSGDAKMHIREMLKEFDTGPGKERVGRKAHVPIFNLMFSSKNKVDVYLRMCEITQRDLVLIRPKPDWRRFVNVKGEPSIHIQLCDGKIPDAEFIF</sequence>
<protein>
    <submittedName>
        <fullName evidence="1">Uncharacterized protein</fullName>
    </submittedName>
</protein>
<dbReference type="GeneID" id="85360991"/>